<comment type="caution">
    <text evidence="2">The sequence shown here is derived from an EMBL/GenBank/DDBJ whole genome shotgun (WGS) entry which is preliminary data.</text>
</comment>
<protein>
    <submittedName>
        <fullName evidence="2">Uncharacterized protein</fullName>
    </submittedName>
</protein>
<organism evidence="2 3">
    <name type="scientific">Acorus calamus</name>
    <name type="common">Sweet flag</name>
    <dbReference type="NCBI Taxonomy" id="4465"/>
    <lineage>
        <taxon>Eukaryota</taxon>
        <taxon>Viridiplantae</taxon>
        <taxon>Streptophyta</taxon>
        <taxon>Embryophyta</taxon>
        <taxon>Tracheophyta</taxon>
        <taxon>Spermatophyta</taxon>
        <taxon>Magnoliopsida</taxon>
        <taxon>Liliopsida</taxon>
        <taxon>Acoraceae</taxon>
        <taxon>Acorus</taxon>
    </lineage>
</organism>
<feature type="compositionally biased region" description="Basic and acidic residues" evidence="1">
    <location>
        <begin position="623"/>
        <end position="637"/>
    </location>
</feature>
<gene>
    <name evidence="2" type="ORF">QJS10_CPA01g01234</name>
</gene>
<feature type="region of interest" description="Disordered" evidence="1">
    <location>
        <begin position="296"/>
        <end position="347"/>
    </location>
</feature>
<evidence type="ECO:0000256" key="1">
    <source>
        <dbReference type="SAM" id="MobiDB-lite"/>
    </source>
</evidence>
<sequence>MKKLFGNKETDGDFERKTSDEKNQAEDKIMLASALSSDEEITPREDSGKEIEEPNGRATEEQNPIKPGSIEDVNLHASSTVPSTPEFNLLKEETESEKISLSEISHEVPYAEYREDGTEDLKQKMEERIQEENKDEGHEASKEEPAEWNPDSHNDTTEENPISVEENLDNSGGHLPVTHALLARAFADENTDEEAQHIKDSSLVDEPIYETINTKDDRGIDAFKVEMVPERIERALEPKDQVEVEPEEIERTSEPEDHDLKNTEEINEETSLEGSGIVVSDHDHEIVKGNIEMAAATENSKVEILDNDESDKKKMDQLSLSRDSVEEEREQENPRETYEAVTTNKENPISVELGSKPHMVHIEDDNMLAQNIDDLPVSQVLLKYVSVEGTDEIEAHVGKQMREQNPDMILEEPSIIESKAFNIDTENMETNTKESAIINVKTVSIEDSKFSERFHEYETEQMSADQAPQERSLGSIKNETPDDKAEEEPTNLQLFDIKTVASVKNVEKHSAKEDVATPEVMRSSNENEEIEENGRLNKDLDASPVTMDFEKETTLKDEDEASARDDKIFQKIDYSQEASPSPTEPTGEEERDDRGLNPLTVATEPEKIERAFGPHVQGEMEPEEIKRASEHEDHDLKNIEKINEESTLEGGDMVVSNHDQAIVRENIEMAAATEYPKVEILVNDESHQNEMDQLTLSSASFEEEKEQENPKEDSQEQETTEESKQVERDISKDNKTSDLVVGESSQMEETKDLGEHHGIDHKEKDSVTLEAHDLLDKEASKEAALSNDEASKIEEEKDMEENNANKLEENIHVKEGEEKDLEKNAGQPEPDDQNSEAVTADGEDSISVELGQRSSMAYIEDDNMLAQNTDHYLFQKCCLVHVG</sequence>
<feature type="compositionally biased region" description="Basic and acidic residues" evidence="1">
    <location>
        <begin position="249"/>
        <end position="264"/>
    </location>
</feature>
<dbReference type="Proteomes" id="UP001180020">
    <property type="component" value="Unassembled WGS sequence"/>
</dbReference>
<feature type="compositionally biased region" description="Basic and acidic residues" evidence="1">
    <location>
        <begin position="1"/>
        <end position="29"/>
    </location>
</feature>
<feature type="compositionally biased region" description="Basic and acidic residues" evidence="1">
    <location>
        <begin position="532"/>
        <end position="541"/>
    </location>
</feature>
<feature type="compositionally biased region" description="Basic and acidic residues" evidence="1">
    <location>
        <begin position="300"/>
        <end position="316"/>
    </location>
</feature>
<feature type="region of interest" description="Disordered" evidence="1">
    <location>
        <begin position="236"/>
        <end position="280"/>
    </location>
</feature>
<feature type="region of interest" description="Disordered" evidence="1">
    <location>
        <begin position="507"/>
        <end position="637"/>
    </location>
</feature>
<feature type="compositionally biased region" description="Basic and acidic residues" evidence="1">
    <location>
        <begin position="41"/>
        <end position="60"/>
    </location>
</feature>
<feature type="region of interest" description="Disordered" evidence="1">
    <location>
        <begin position="681"/>
        <end position="853"/>
    </location>
</feature>
<dbReference type="EMBL" id="JAUJYO010000001">
    <property type="protein sequence ID" value="KAK1324840.1"/>
    <property type="molecule type" value="Genomic_DNA"/>
</dbReference>
<feature type="compositionally biased region" description="Basic and acidic residues" evidence="1">
    <location>
        <begin position="806"/>
        <end position="823"/>
    </location>
</feature>
<feature type="compositionally biased region" description="Basic and acidic residues" evidence="1">
    <location>
        <begin position="748"/>
        <end position="781"/>
    </location>
</feature>
<name>A0AAV9FJ19_ACOCL</name>
<reference evidence="2" key="2">
    <citation type="submission" date="2023-06" db="EMBL/GenBank/DDBJ databases">
        <authorList>
            <person name="Ma L."/>
            <person name="Liu K.-W."/>
            <person name="Li Z."/>
            <person name="Hsiao Y.-Y."/>
            <person name="Qi Y."/>
            <person name="Fu T."/>
            <person name="Tang G."/>
            <person name="Zhang D."/>
            <person name="Sun W.-H."/>
            <person name="Liu D.-K."/>
            <person name="Li Y."/>
            <person name="Chen G.-Z."/>
            <person name="Liu X.-D."/>
            <person name="Liao X.-Y."/>
            <person name="Jiang Y.-T."/>
            <person name="Yu X."/>
            <person name="Hao Y."/>
            <person name="Huang J."/>
            <person name="Zhao X.-W."/>
            <person name="Ke S."/>
            <person name="Chen Y.-Y."/>
            <person name="Wu W.-L."/>
            <person name="Hsu J.-L."/>
            <person name="Lin Y.-F."/>
            <person name="Huang M.-D."/>
            <person name="Li C.-Y."/>
            <person name="Huang L."/>
            <person name="Wang Z.-W."/>
            <person name="Zhao X."/>
            <person name="Zhong W.-Y."/>
            <person name="Peng D.-H."/>
            <person name="Ahmad S."/>
            <person name="Lan S."/>
            <person name="Zhang J.-S."/>
            <person name="Tsai W.-C."/>
            <person name="Van De Peer Y."/>
            <person name="Liu Z.-J."/>
        </authorList>
    </citation>
    <scope>NUCLEOTIDE SEQUENCE</scope>
    <source>
        <strain evidence="2">CP</strain>
        <tissue evidence="2">Leaves</tissue>
    </source>
</reference>
<evidence type="ECO:0000313" key="2">
    <source>
        <dbReference type="EMBL" id="KAK1324840.1"/>
    </source>
</evidence>
<proteinExistence type="predicted"/>
<evidence type="ECO:0000313" key="3">
    <source>
        <dbReference type="Proteomes" id="UP001180020"/>
    </source>
</evidence>
<accession>A0AAV9FJ19</accession>
<feature type="compositionally biased region" description="Basic and acidic residues" evidence="1">
    <location>
        <begin position="89"/>
        <end position="106"/>
    </location>
</feature>
<feature type="region of interest" description="Disordered" evidence="1">
    <location>
        <begin position="458"/>
        <end position="490"/>
    </location>
</feature>
<dbReference type="AlphaFoldDB" id="A0AAV9FJ19"/>
<feature type="compositionally biased region" description="Basic and acidic residues" evidence="1">
    <location>
        <begin position="112"/>
        <end position="156"/>
    </location>
</feature>
<feature type="compositionally biased region" description="Polar residues" evidence="1">
    <location>
        <begin position="691"/>
        <end position="700"/>
    </location>
</feature>
<feature type="region of interest" description="Disordered" evidence="1">
    <location>
        <begin position="1"/>
        <end position="175"/>
    </location>
</feature>
<feature type="compositionally biased region" description="Basic and acidic residues" evidence="1">
    <location>
        <begin position="721"/>
        <end position="736"/>
    </location>
</feature>
<keyword evidence="3" id="KW-1185">Reference proteome</keyword>
<feature type="compositionally biased region" description="Basic and acidic residues" evidence="1">
    <location>
        <begin position="548"/>
        <end position="570"/>
    </location>
</feature>
<feature type="compositionally biased region" description="Polar residues" evidence="1">
    <location>
        <begin position="76"/>
        <end position="86"/>
    </location>
</feature>
<reference evidence="2" key="1">
    <citation type="journal article" date="2023" name="Nat. Commun.">
        <title>Diploid and tetraploid genomes of Acorus and the evolution of monocots.</title>
        <authorList>
            <person name="Ma L."/>
            <person name="Liu K.W."/>
            <person name="Li Z."/>
            <person name="Hsiao Y.Y."/>
            <person name="Qi Y."/>
            <person name="Fu T."/>
            <person name="Tang G.D."/>
            <person name="Zhang D."/>
            <person name="Sun W.H."/>
            <person name="Liu D.K."/>
            <person name="Li Y."/>
            <person name="Chen G.Z."/>
            <person name="Liu X.D."/>
            <person name="Liao X.Y."/>
            <person name="Jiang Y.T."/>
            <person name="Yu X."/>
            <person name="Hao Y."/>
            <person name="Huang J."/>
            <person name="Zhao X.W."/>
            <person name="Ke S."/>
            <person name="Chen Y.Y."/>
            <person name="Wu W.L."/>
            <person name="Hsu J.L."/>
            <person name="Lin Y.F."/>
            <person name="Huang M.D."/>
            <person name="Li C.Y."/>
            <person name="Huang L."/>
            <person name="Wang Z.W."/>
            <person name="Zhao X."/>
            <person name="Zhong W.Y."/>
            <person name="Peng D.H."/>
            <person name="Ahmad S."/>
            <person name="Lan S."/>
            <person name="Zhang J.S."/>
            <person name="Tsai W.C."/>
            <person name="Van de Peer Y."/>
            <person name="Liu Z.J."/>
        </authorList>
    </citation>
    <scope>NUCLEOTIDE SEQUENCE</scope>
    <source>
        <strain evidence="2">CP</strain>
    </source>
</reference>